<dbReference type="SUPFAM" id="SSF117281">
    <property type="entry name" value="Kelch motif"/>
    <property type="match status" value="1"/>
</dbReference>
<gene>
    <name evidence="1" type="ORF">PIB30_097230</name>
</gene>
<dbReference type="InterPro" id="IPR015915">
    <property type="entry name" value="Kelch-typ_b-propeller"/>
</dbReference>
<accession>A0ABU6TVR7</accession>
<evidence type="ECO:0000313" key="1">
    <source>
        <dbReference type="EMBL" id="MED6152986.1"/>
    </source>
</evidence>
<dbReference type="Gene3D" id="2.120.10.80">
    <property type="entry name" value="Kelch-type beta propeller"/>
    <property type="match status" value="1"/>
</dbReference>
<organism evidence="1 2">
    <name type="scientific">Stylosanthes scabra</name>
    <dbReference type="NCBI Taxonomy" id="79078"/>
    <lineage>
        <taxon>Eukaryota</taxon>
        <taxon>Viridiplantae</taxon>
        <taxon>Streptophyta</taxon>
        <taxon>Embryophyta</taxon>
        <taxon>Tracheophyta</taxon>
        <taxon>Spermatophyta</taxon>
        <taxon>Magnoliopsida</taxon>
        <taxon>eudicotyledons</taxon>
        <taxon>Gunneridae</taxon>
        <taxon>Pentapetalae</taxon>
        <taxon>rosids</taxon>
        <taxon>fabids</taxon>
        <taxon>Fabales</taxon>
        <taxon>Fabaceae</taxon>
        <taxon>Papilionoideae</taxon>
        <taxon>50 kb inversion clade</taxon>
        <taxon>dalbergioids sensu lato</taxon>
        <taxon>Dalbergieae</taxon>
        <taxon>Pterocarpus clade</taxon>
        <taxon>Stylosanthes</taxon>
    </lineage>
</organism>
<protein>
    <recommendedName>
        <fullName evidence="3">F-box/kelch-repeat protein</fullName>
    </recommendedName>
</protein>
<evidence type="ECO:0008006" key="3">
    <source>
        <dbReference type="Google" id="ProtNLM"/>
    </source>
</evidence>
<sequence length="334" mass="38791">MDLKERGRVTPDWPLRENLLINSPLPEFLGFCSLGSSFYFAGGMGAITDKGIIEEFDDTTKLWCLKYDDSTYTWTWSICGYLFRRRIRPLVVPYQGKLYIFGGESSVAYWVDIYTIRSRLWERREVPSSAIKPGYMYPRSYFLWEDTTKPQKRTLIVLYFCRDNRQWLLSYDVNANSWGDVDCNFPPVPEYHSRQLLRLGCNHLVILDFAKVWYIYDLAKKELLAKVVVNDLDDSEIISDIFCCHHTNEESLIYVFMEPDEKVVDPEESPHPQSVCYARVKLQHPTFSAKVESKSSLKVGPYIHRYIFAVGDEARFAIGDDAIGDEGNQEKTLV</sequence>
<proteinExistence type="predicted"/>
<keyword evidence="2" id="KW-1185">Reference proteome</keyword>
<dbReference type="EMBL" id="JASCZI010092993">
    <property type="protein sequence ID" value="MED6152986.1"/>
    <property type="molecule type" value="Genomic_DNA"/>
</dbReference>
<reference evidence="1 2" key="1">
    <citation type="journal article" date="2023" name="Plants (Basel)">
        <title>Bridging the Gap: Combining Genomics and Transcriptomics Approaches to Understand Stylosanthes scabra, an Orphan Legume from the Brazilian Caatinga.</title>
        <authorList>
            <person name="Ferreira-Neto J.R.C."/>
            <person name="da Silva M.D."/>
            <person name="Binneck E."/>
            <person name="de Melo N.F."/>
            <person name="da Silva R.H."/>
            <person name="de Melo A.L.T.M."/>
            <person name="Pandolfi V."/>
            <person name="Bustamante F.O."/>
            <person name="Brasileiro-Vidal A.C."/>
            <person name="Benko-Iseppon A.M."/>
        </authorList>
    </citation>
    <scope>NUCLEOTIDE SEQUENCE [LARGE SCALE GENOMIC DNA]</scope>
    <source>
        <tissue evidence="1">Leaves</tissue>
    </source>
</reference>
<evidence type="ECO:0000313" key="2">
    <source>
        <dbReference type="Proteomes" id="UP001341840"/>
    </source>
</evidence>
<dbReference type="Proteomes" id="UP001341840">
    <property type="component" value="Unassembled WGS sequence"/>
</dbReference>
<comment type="caution">
    <text evidence="1">The sequence shown here is derived from an EMBL/GenBank/DDBJ whole genome shotgun (WGS) entry which is preliminary data.</text>
</comment>
<name>A0ABU6TVR7_9FABA</name>